<dbReference type="Pfam" id="PF19290">
    <property type="entry name" value="PmbA_TldD_2nd"/>
    <property type="match status" value="1"/>
</dbReference>
<comment type="caution">
    <text evidence="8">The sequence shown here is derived from an EMBL/GenBank/DDBJ whole genome shotgun (WGS) entry which is preliminary data.</text>
</comment>
<evidence type="ECO:0000313" key="9">
    <source>
        <dbReference type="Proteomes" id="UP000603352"/>
    </source>
</evidence>
<dbReference type="InterPro" id="IPR051463">
    <property type="entry name" value="Peptidase_U62_metallo"/>
</dbReference>
<dbReference type="InterPro" id="IPR002510">
    <property type="entry name" value="Metalloprtase-TldD/E_N"/>
</dbReference>
<dbReference type="SUPFAM" id="SSF111283">
    <property type="entry name" value="Putative modulator of DNA gyrase, PmbA/TldD"/>
    <property type="match status" value="1"/>
</dbReference>
<dbReference type="Pfam" id="PF01523">
    <property type="entry name" value="PmbA_TldD_1st"/>
    <property type="match status" value="1"/>
</dbReference>
<evidence type="ECO:0000259" key="6">
    <source>
        <dbReference type="Pfam" id="PF19289"/>
    </source>
</evidence>
<feature type="domain" description="Metalloprotease TldD/E C-terminal" evidence="6">
    <location>
        <begin position="243"/>
        <end position="476"/>
    </location>
</feature>
<dbReference type="InterPro" id="IPR045570">
    <property type="entry name" value="Metalloprtase-TldD/E_cen_dom"/>
</dbReference>
<feature type="domain" description="Metalloprotease TldD/E central" evidence="7">
    <location>
        <begin position="126"/>
        <end position="235"/>
    </location>
</feature>
<evidence type="ECO:0000256" key="3">
    <source>
        <dbReference type="ARBA" id="ARBA00022801"/>
    </source>
</evidence>
<keyword evidence="3" id="KW-0378">Hydrolase</keyword>
<dbReference type="EMBL" id="BMDZ01000034">
    <property type="protein sequence ID" value="GGB46044.1"/>
    <property type="molecule type" value="Genomic_DNA"/>
</dbReference>
<protein>
    <submittedName>
        <fullName evidence="8">Peptidase C69</fullName>
    </submittedName>
</protein>
<dbReference type="Proteomes" id="UP000603352">
    <property type="component" value="Unassembled WGS sequence"/>
</dbReference>
<keyword evidence="9" id="KW-1185">Reference proteome</keyword>
<evidence type="ECO:0000256" key="4">
    <source>
        <dbReference type="ARBA" id="ARBA00023049"/>
    </source>
</evidence>
<reference evidence="9" key="1">
    <citation type="journal article" date="2019" name="Int. J. Syst. Evol. Microbiol.">
        <title>The Global Catalogue of Microorganisms (GCM) 10K type strain sequencing project: providing services to taxonomists for standard genome sequencing and annotation.</title>
        <authorList>
            <consortium name="The Broad Institute Genomics Platform"/>
            <consortium name="The Broad Institute Genome Sequencing Center for Infectious Disease"/>
            <person name="Wu L."/>
            <person name="Ma J."/>
        </authorList>
    </citation>
    <scope>NUCLEOTIDE SEQUENCE [LARGE SCALE GENOMIC DNA]</scope>
    <source>
        <strain evidence="9">CGMCC 1.10188</strain>
    </source>
</reference>
<name>A0ABQ1IL20_9PROT</name>
<keyword evidence="2" id="KW-0645">Protease</keyword>
<gene>
    <name evidence="8" type="ORF">GCM10011505_28990</name>
</gene>
<dbReference type="PIRSF" id="PIRSF004919">
    <property type="entry name" value="TldD"/>
    <property type="match status" value="1"/>
</dbReference>
<sequence>MPDHATAAPADPFFASGALDRSRLERRVADALRGADDGELFLEYRQSEVLGFDDGHLRSASFDTVQGFGMRAVAGDTVAYAHASQIDDAALDRAAETVGAVLHGHGGTLDLAPAKPGPALYQPGNPLDVMPFADKVALLAEIDAWARARDNRVRQVSATLSANWQVVEILRPDGSSARDVRPLVRIGVSLLVGEGDRQESGSAGAGGRAGYTTWVAPERWQALVEDALAQALVNLEAAPAPAGEMTVVLGPGWPGILLHEAIGHGLEGDFNRRKLSAFSGLIGERVAAPGVTVVDDGTIAGRRGSITIDDEGTPSSRTVLIEDGILKGYMQDRMNARLMGTTATGNGRRESYAHQPLPRMTNTYMLGGDKDPAEILGSVKRGLYAKEFGGGQVDITSGKFTFSASVAYLIEDGRITRPVKGATLIGNGPDVLKRVSMIGNDMAMDAGIGSCGKDGQWVPVGVGQPTLRIDGLTVGGTEIAAA</sequence>
<organism evidence="8 9">
    <name type="scientific">Tistrella bauzanensis</name>
    <dbReference type="NCBI Taxonomy" id="657419"/>
    <lineage>
        <taxon>Bacteria</taxon>
        <taxon>Pseudomonadati</taxon>
        <taxon>Pseudomonadota</taxon>
        <taxon>Alphaproteobacteria</taxon>
        <taxon>Geminicoccales</taxon>
        <taxon>Geminicoccaceae</taxon>
        <taxon>Tistrella</taxon>
    </lineage>
</organism>
<dbReference type="NCBIfam" id="NF008006">
    <property type="entry name" value="PRK10735.1"/>
    <property type="match status" value="1"/>
</dbReference>
<dbReference type="InterPro" id="IPR045569">
    <property type="entry name" value="Metalloprtase-TldD/E_C"/>
</dbReference>
<keyword evidence="4" id="KW-0482">Metalloprotease</keyword>
<evidence type="ECO:0000313" key="8">
    <source>
        <dbReference type="EMBL" id="GGB46044.1"/>
    </source>
</evidence>
<evidence type="ECO:0000259" key="7">
    <source>
        <dbReference type="Pfam" id="PF19290"/>
    </source>
</evidence>
<evidence type="ECO:0000256" key="1">
    <source>
        <dbReference type="ARBA" id="ARBA00005836"/>
    </source>
</evidence>
<evidence type="ECO:0000256" key="2">
    <source>
        <dbReference type="ARBA" id="ARBA00022670"/>
    </source>
</evidence>
<comment type="similarity">
    <text evidence="1">Belongs to the peptidase U62 family.</text>
</comment>
<proteinExistence type="inferred from homology"/>
<evidence type="ECO:0000259" key="5">
    <source>
        <dbReference type="Pfam" id="PF01523"/>
    </source>
</evidence>
<dbReference type="RefSeq" id="WP_188579099.1">
    <property type="nucleotide sequence ID" value="NZ_BMDZ01000034.1"/>
</dbReference>
<dbReference type="PANTHER" id="PTHR30624">
    <property type="entry name" value="UNCHARACTERIZED PROTEIN TLDD AND PMBA"/>
    <property type="match status" value="1"/>
</dbReference>
<dbReference type="InterPro" id="IPR036059">
    <property type="entry name" value="TldD/PmbA_sf"/>
</dbReference>
<dbReference type="InterPro" id="IPR025502">
    <property type="entry name" value="TldD"/>
</dbReference>
<dbReference type="Gene3D" id="3.30.2290.10">
    <property type="entry name" value="PmbA/TldD superfamily"/>
    <property type="match status" value="1"/>
</dbReference>
<dbReference type="InterPro" id="IPR035068">
    <property type="entry name" value="TldD/PmbA_N"/>
</dbReference>
<dbReference type="Pfam" id="PF19289">
    <property type="entry name" value="PmbA_TldD_3rd"/>
    <property type="match status" value="1"/>
</dbReference>
<accession>A0ABQ1IL20</accession>
<dbReference type="PANTHER" id="PTHR30624:SF4">
    <property type="entry name" value="METALLOPROTEASE TLDD"/>
    <property type="match status" value="1"/>
</dbReference>
<feature type="domain" description="Metalloprotease TldD/E N-terminal" evidence="5">
    <location>
        <begin position="39"/>
        <end position="98"/>
    </location>
</feature>